<evidence type="ECO:0000256" key="4">
    <source>
        <dbReference type="ARBA" id="ARBA00022801"/>
    </source>
</evidence>
<dbReference type="Proteomes" id="UP000241890">
    <property type="component" value="Unassembled WGS sequence"/>
</dbReference>
<evidence type="ECO:0000259" key="10">
    <source>
        <dbReference type="PROSITE" id="PS51194"/>
    </source>
</evidence>
<keyword evidence="4" id="KW-0378">Hydrolase</keyword>
<feature type="compositionally biased region" description="Low complexity" evidence="8">
    <location>
        <begin position="178"/>
        <end position="189"/>
    </location>
</feature>
<dbReference type="PROSITE" id="PS51194">
    <property type="entry name" value="HELICASE_CTER"/>
    <property type="match status" value="1"/>
</dbReference>
<dbReference type="PANTHER" id="PTHR18934:SF118">
    <property type="entry name" value="ATP-DEPENDENT RNA HELICASE DHX33"/>
    <property type="match status" value="1"/>
</dbReference>
<keyword evidence="5 11" id="KW-0347">Helicase</keyword>
<dbReference type="InterPro" id="IPR011545">
    <property type="entry name" value="DEAD/DEAH_box_helicase_dom"/>
</dbReference>
<dbReference type="Gene3D" id="3.40.50.300">
    <property type="entry name" value="P-loop containing nucleotide triphosphate hydrolases"/>
    <property type="match status" value="2"/>
</dbReference>
<feature type="region of interest" description="Disordered" evidence="8">
    <location>
        <begin position="946"/>
        <end position="988"/>
    </location>
</feature>
<feature type="compositionally biased region" description="Polar residues" evidence="8">
    <location>
        <begin position="165"/>
        <end position="177"/>
    </location>
</feature>
<dbReference type="CDD" id="cd18791">
    <property type="entry name" value="SF2_C_RHA"/>
    <property type="match status" value="1"/>
</dbReference>
<evidence type="ECO:0000313" key="12">
    <source>
        <dbReference type="Proteomes" id="UP000241890"/>
    </source>
</evidence>
<dbReference type="PROSITE" id="PS51192">
    <property type="entry name" value="HELICASE_ATP_BIND_1"/>
    <property type="match status" value="1"/>
</dbReference>
<dbReference type="SMART" id="SM00847">
    <property type="entry name" value="HA2"/>
    <property type="match status" value="1"/>
</dbReference>
<feature type="region of interest" description="Disordered" evidence="8">
    <location>
        <begin position="829"/>
        <end position="851"/>
    </location>
</feature>
<dbReference type="Pfam" id="PF00270">
    <property type="entry name" value="DEAD"/>
    <property type="match status" value="1"/>
</dbReference>
<dbReference type="PROSITE" id="PS00690">
    <property type="entry name" value="DEAH_ATP_HELICASE"/>
    <property type="match status" value="1"/>
</dbReference>
<dbReference type="GO" id="GO:0005730">
    <property type="term" value="C:nucleolus"/>
    <property type="evidence" value="ECO:0007669"/>
    <property type="project" value="TreeGrafter"/>
</dbReference>
<evidence type="ECO:0000256" key="6">
    <source>
        <dbReference type="ARBA" id="ARBA00022840"/>
    </source>
</evidence>
<feature type="compositionally biased region" description="Basic and acidic residues" evidence="8">
    <location>
        <begin position="56"/>
        <end position="69"/>
    </location>
</feature>
<dbReference type="InterPro" id="IPR014001">
    <property type="entry name" value="Helicase_ATP-bd"/>
</dbReference>
<feature type="region of interest" description="Disordered" evidence="8">
    <location>
        <begin position="103"/>
        <end position="215"/>
    </location>
</feature>
<dbReference type="InParanoid" id="A0A2R5GTK9"/>
<comment type="catalytic activity">
    <reaction evidence="7">
        <text>ATP + H2O = ADP + phosphate + H(+)</text>
        <dbReference type="Rhea" id="RHEA:13065"/>
        <dbReference type="ChEBI" id="CHEBI:15377"/>
        <dbReference type="ChEBI" id="CHEBI:15378"/>
        <dbReference type="ChEBI" id="CHEBI:30616"/>
        <dbReference type="ChEBI" id="CHEBI:43474"/>
        <dbReference type="ChEBI" id="CHEBI:456216"/>
        <dbReference type="EC" id="3.6.4.13"/>
    </reaction>
</comment>
<evidence type="ECO:0000256" key="7">
    <source>
        <dbReference type="ARBA" id="ARBA00047984"/>
    </source>
</evidence>
<feature type="compositionally biased region" description="Basic and acidic residues" evidence="8">
    <location>
        <begin position="975"/>
        <end position="988"/>
    </location>
</feature>
<dbReference type="SMART" id="SM00490">
    <property type="entry name" value="HELICc"/>
    <property type="match status" value="1"/>
</dbReference>
<dbReference type="GO" id="GO:0016787">
    <property type="term" value="F:hydrolase activity"/>
    <property type="evidence" value="ECO:0007669"/>
    <property type="project" value="UniProtKB-KW"/>
</dbReference>
<name>A0A2R5GTK9_9STRA</name>
<dbReference type="GO" id="GO:0045943">
    <property type="term" value="P:positive regulation of transcription by RNA polymerase I"/>
    <property type="evidence" value="ECO:0007669"/>
    <property type="project" value="TreeGrafter"/>
</dbReference>
<evidence type="ECO:0000256" key="5">
    <source>
        <dbReference type="ARBA" id="ARBA00022806"/>
    </source>
</evidence>
<protein>
    <recommendedName>
        <fullName evidence="2">RNA helicase</fullName>
        <ecNumber evidence="2">3.6.4.13</ecNumber>
    </recommendedName>
</protein>
<evidence type="ECO:0000259" key="9">
    <source>
        <dbReference type="PROSITE" id="PS51192"/>
    </source>
</evidence>
<dbReference type="InterPro" id="IPR027417">
    <property type="entry name" value="P-loop_NTPase"/>
</dbReference>
<sequence>MARTREDNLNEDHHLVKDKNSKVSPGGDADTTDALADRDKRTKAKTKKQAKGKKRLREETSDDLRAKEAKRLKKEHKRIKMQKKFVKLAKYMAAKGYINDDVVSNLTRNIRKSRDRNATSKQVGKETLNAPPTLRVAKAKARDDDAKAKDRDDSPAASNDRDIQSEVQQASGPTSPISRSSGQRQARSQIDVAGNGNPPDAAATLSADRWDSSPRRRVLARACAPTFLGEKTFDVTEDEEAEVVPISRHRKQSARPGAMLPVAQAYDLLLEMCAKHATVVVVGETGSGKSTQIPQFLMEQRTFGGRVAVTQPRRVAAISLAQRVCWERKCKLGTLVGHCVRFDDRTSRKTRLRFLTDGMLLREAMLDPQLLKYSVIILDEAHERSLGTDILFGIVRRAQRARRQGRMPLRVVVMSATLDVRTFLDFFKPDEGEPEDPFHRPVAVHIQGRQYGVQVLYAEDGQKDYLDAAVVAAIQAHLEEDLPGDILIFLTGQEEIEACAELLEERARRLPAETAKLLVCPIFAALPAHEQMRVFEPAPEGTRKVVLATNIAETSITIPGVRIVIDTGMVKAKAYSATSGLELLQVVPTSQEQAWQRTGRAGREGPGKCFRLYPESAFFKLRPRTVPEIKRVELSQVVLQLLVLGVTDLQQFDFVDAPPRAALTQALFNLVALGAVRIPSRHEAAAAVAATATTAGSVSADAEAAALKKAQLPHLTDLGRRMASLPLEPMHAKFLLDASRFECLDHALSVAAMCSVESPFYTPRSARRDAIEAHARFASFEADHLTLLNVFNGFREAKTSKDWCKASFLKFGTLIKAKRVRDQLVAMLDKDSARKDSPSPPTKQEKTDDMTEDASEKLLRCLVSGFPLRIAQRLPPDGSVPGTRYRTFAEGIEARIHPSSSLARRDPMPEWVVYNELVLTSKKYLKMVAAVDQAWLMECAPHLFKPTANPNLSSASPGVSRDTSAKHDRRKSRSKRDGDASDSKESRLAKRRALLMCD</sequence>
<evidence type="ECO:0000313" key="11">
    <source>
        <dbReference type="EMBL" id="GBG33659.1"/>
    </source>
</evidence>
<proteinExistence type="inferred from homology"/>
<gene>
    <name evidence="11" type="ORF">FCC1311_098822</name>
</gene>
<feature type="region of interest" description="Disordered" evidence="8">
    <location>
        <begin position="1"/>
        <end position="77"/>
    </location>
</feature>
<keyword evidence="12" id="KW-1185">Reference proteome</keyword>
<evidence type="ECO:0000256" key="2">
    <source>
        <dbReference type="ARBA" id="ARBA00012552"/>
    </source>
</evidence>
<feature type="compositionally biased region" description="Polar residues" evidence="8">
    <location>
        <begin position="948"/>
        <end position="957"/>
    </location>
</feature>
<dbReference type="AlphaFoldDB" id="A0A2R5GTK9"/>
<dbReference type="GO" id="GO:0005524">
    <property type="term" value="F:ATP binding"/>
    <property type="evidence" value="ECO:0007669"/>
    <property type="project" value="UniProtKB-KW"/>
</dbReference>
<dbReference type="InterPro" id="IPR001650">
    <property type="entry name" value="Helicase_C-like"/>
</dbReference>
<evidence type="ECO:0000256" key="3">
    <source>
        <dbReference type="ARBA" id="ARBA00022741"/>
    </source>
</evidence>
<dbReference type="EC" id="3.6.4.13" evidence="2"/>
<dbReference type="EMBL" id="BEYU01000164">
    <property type="protein sequence ID" value="GBG33659.1"/>
    <property type="molecule type" value="Genomic_DNA"/>
</dbReference>
<reference evidence="11 12" key="1">
    <citation type="submission" date="2017-12" db="EMBL/GenBank/DDBJ databases">
        <title>Sequencing, de novo assembly and annotation of complete genome of a new Thraustochytrid species, strain FCC1311.</title>
        <authorList>
            <person name="Sedici K."/>
            <person name="Godart F."/>
            <person name="Aiese Cigliano R."/>
            <person name="Sanseverino W."/>
            <person name="Barakat M."/>
            <person name="Ortet P."/>
            <person name="Marechal E."/>
            <person name="Cagnac O."/>
            <person name="Amato A."/>
        </authorList>
    </citation>
    <scope>NUCLEOTIDE SEQUENCE [LARGE SCALE GENOMIC DNA]</scope>
</reference>
<dbReference type="InterPro" id="IPR011709">
    <property type="entry name" value="DEAD-box_helicase_OB_fold"/>
</dbReference>
<dbReference type="FunFam" id="3.40.50.300:FF:000578">
    <property type="entry name" value="probable ATP-dependent RNA helicase DHX35"/>
    <property type="match status" value="1"/>
</dbReference>
<organism evidence="11 12">
    <name type="scientific">Hondaea fermentalgiana</name>
    <dbReference type="NCBI Taxonomy" id="2315210"/>
    <lineage>
        <taxon>Eukaryota</taxon>
        <taxon>Sar</taxon>
        <taxon>Stramenopiles</taxon>
        <taxon>Bigyra</taxon>
        <taxon>Labyrinthulomycetes</taxon>
        <taxon>Thraustochytrida</taxon>
        <taxon>Thraustochytriidae</taxon>
        <taxon>Hondaea</taxon>
    </lineage>
</organism>
<feature type="domain" description="Helicase ATP-binding" evidence="9">
    <location>
        <begin position="270"/>
        <end position="436"/>
    </location>
</feature>
<keyword evidence="6" id="KW-0067">ATP-binding</keyword>
<dbReference type="SMART" id="SM00487">
    <property type="entry name" value="DEXDc"/>
    <property type="match status" value="1"/>
</dbReference>
<feature type="domain" description="Helicase C-terminal" evidence="10">
    <location>
        <begin position="473"/>
        <end position="645"/>
    </location>
</feature>
<dbReference type="OrthoDB" id="10253254at2759"/>
<evidence type="ECO:0000256" key="8">
    <source>
        <dbReference type="SAM" id="MobiDB-lite"/>
    </source>
</evidence>
<dbReference type="Pfam" id="PF00271">
    <property type="entry name" value="Helicase_C"/>
    <property type="match status" value="1"/>
</dbReference>
<dbReference type="InterPro" id="IPR007502">
    <property type="entry name" value="Helicase-assoc_dom"/>
</dbReference>
<dbReference type="FunFam" id="3.40.50.300:FF:000145">
    <property type="entry name" value="probable ATP-dependent RNA helicase DHX40"/>
    <property type="match status" value="1"/>
</dbReference>
<dbReference type="SUPFAM" id="SSF52540">
    <property type="entry name" value="P-loop containing nucleoside triphosphate hydrolases"/>
    <property type="match status" value="1"/>
</dbReference>
<keyword evidence="3" id="KW-0547">Nucleotide-binding</keyword>
<dbReference type="GO" id="GO:0003724">
    <property type="term" value="F:RNA helicase activity"/>
    <property type="evidence" value="ECO:0007669"/>
    <property type="project" value="UniProtKB-EC"/>
</dbReference>
<dbReference type="Pfam" id="PF21010">
    <property type="entry name" value="HA2_C"/>
    <property type="match status" value="1"/>
</dbReference>
<evidence type="ECO:0000256" key="1">
    <source>
        <dbReference type="ARBA" id="ARBA00008792"/>
    </source>
</evidence>
<comment type="similarity">
    <text evidence="1">Belongs to the DEAD box helicase family. DEAH subfamily.</text>
</comment>
<dbReference type="GO" id="GO:0003725">
    <property type="term" value="F:double-stranded RNA binding"/>
    <property type="evidence" value="ECO:0007669"/>
    <property type="project" value="TreeGrafter"/>
</dbReference>
<feature type="compositionally biased region" description="Basic and acidic residues" evidence="8">
    <location>
        <begin position="1"/>
        <end position="21"/>
    </location>
</feature>
<dbReference type="Pfam" id="PF07717">
    <property type="entry name" value="OB_NTP_bind"/>
    <property type="match status" value="1"/>
</dbReference>
<dbReference type="PANTHER" id="PTHR18934">
    <property type="entry name" value="ATP-DEPENDENT RNA HELICASE"/>
    <property type="match status" value="1"/>
</dbReference>
<feature type="compositionally biased region" description="Basic residues" evidence="8">
    <location>
        <begin position="41"/>
        <end position="55"/>
    </location>
</feature>
<dbReference type="InterPro" id="IPR002464">
    <property type="entry name" value="DNA/RNA_helicase_DEAH_CS"/>
</dbReference>
<feature type="compositionally biased region" description="Basic and acidic residues" evidence="8">
    <location>
        <begin position="140"/>
        <end position="164"/>
    </location>
</feature>
<dbReference type="Gene3D" id="1.20.120.1080">
    <property type="match status" value="1"/>
</dbReference>
<accession>A0A2R5GTK9</accession>
<comment type="caution">
    <text evidence="11">The sequence shown here is derived from an EMBL/GenBank/DDBJ whole genome shotgun (WGS) entry which is preliminary data.</text>
</comment>